<reference evidence="1" key="1">
    <citation type="journal article" date="2014" name="Front. Microbiol.">
        <title>High frequency of phylogenetically diverse reductive dehalogenase-homologous genes in deep subseafloor sedimentary metagenomes.</title>
        <authorList>
            <person name="Kawai M."/>
            <person name="Futagami T."/>
            <person name="Toyoda A."/>
            <person name="Takaki Y."/>
            <person name="Nishi S."/>
            <person name="Hori S."/>
            <person name="Arai W."/>
            <person name="Tsubouchi T."/>
            <person name="Morono Y."/>
            <person name="Uchiyama I."/>
            <person name="Ito T."/>
            <person name="Fujiyama A."/>
            <person name="Inagaki F."/>
            <person name="Takami H."/>
        </authorList>
    </citation>
    <scope>NUCLEOTIDE SEQUENCE</scope>
    <source>
        <strain evidence="1">Expedition CK06-06</strain>
    </source>
</reference>
<organism evidence="1">
    <name type="scientific">marine sediment metagenome</name>
    <dbReference type="NCBI Taxonomy" id="412755"/>
    <lineage>
        <taxon>unclassified sequences</taxon>
        <taxon>metagenomes</taxon>
        <taxon>ecological metagenomes</taxon>
    </lineage>
</organism>
<gene>
    <name evidence="1" type="ORF">S01H4_41164</name>
</gene>
<dbReference type="EMBL" id="BART01022491">
    <property type="protein sequence ID" value="GAG97060.1"/>
    <property type="molecule type" value="Genomic_DNA"/>
</dbReference>
<dbReference type="AlphaFoldDB" id="X1BPZ1"/>
<evidence type="ECO:0000313" key="1">
    <source>
        <dbReference type="EMBL" id="GAG97060.1"/>
    </source>
</evidence>
<name>X1BPZ1_9ZZZZ</name>
<proteinExistence type="predicted"/>
<feature type="non-terminal residue" evidence="1">
    <location>
        <position position="61"/>
    </location>
</feature>
<sequence>MAQTKKMVSVVANFELATNYLHDWVMPIINQASAYGITVTNLEGWMANEYRYENAIASEDP</sequence>
<accession>X1BPZ1</accession>
<comment type="caution">
    <text evidence="1">The sequence shown here is derived from an EMBL/GenBank/DDBJ whole genome shotgun (WGS) entry which is preliminary data.</text>
</comment>
<protein>
    <submittedName>
        <fullName evidence="1">Uncharacterized protein</fullName>
    </submittedName>
</protein>